<reference evidence="2" key="1">
    <citation type="submission" date="2022-08" db="EMBL/GenBank/DDBJ databases">
        <authorList>
            <person name="Dale J.L."/>
        </authorList>
    </citation>
    <scope>NUCLEOTIDE SEQUENCE</scope>
    <source>
        <strain evidence="2">2022EL-00758</strain>
    </source>
</reference>
<protein>
    <submittedName>
        <fullName evidence="2">RHS repeat protein</fullName>
    </submittedName>
</protein>
<dbReference type="AlphaFoldDB" id="A0A9Q4GS84"/>
<evidence type="ECO:0000259" key="1">
    <source>
        <dbReference type="Pfam" id="PF05785"/>
    </source>
</evidence>
<dbReference type="Gene3D" id="2.180.10.10">
    <property type="entry name" value="RHS repeat-associated core"/>
    <property type="match status" value="1"/>
</dbReference>
<dbReference type="CDD" id="cd16834">
    <property type="entry name" value="CNF1-like"/>
    <property type="match status" value="1"/>
</dbReference>
<organism evidence="2 3">
    <name type="scientific">Morganella morganii</name>
    <name type="common">Proteus morganii</name>
    <dbReference type="NCBI Taxonomy" id="582"/>
    <lineage>
        <taxon>Bacteria</taxon>
        <taxon>Pseudomonadati</taxon>
        <taxon>Pseudomonadota</taxon>
        <taxon>Gammaproteobacteria</taxon>
        <taxon>Enterobacterales</taxon>
        <taxon>Morganellaceae</taxon>
        <taxon>Morganella</taxon>
    </lineage>
</organism>
<dbReference type="InterPro" id="IPR008430">
    <property type="entry name" value="CNF_Rho-act"/>
</dbReference>
<dbReference type="Proteomes" id="UP001076655">
    <property type="component" value="Unassembled WGS sequence"/>
</dbReference>
<name>A0A9Q4GS84_MORMO</name>
<dbReference type="InterPro" id="IPR011324">
    <property type="entry name" value="Cytotoxic_necrot_fac-like_cat"/>
</dbReference>
<dbReference type="SUPFAM" id="SSF64438">
    <property type="entry name" value="CNF1/YfiH-like putative cysteine hydrolases"/>
    <property type="match status" value="1"/>
</dbReference>
<dbReference type="Pfam" id="PF18807">
    <property type="entry name" value="TTc_toxin_rep"/>
    <property type="match status" value="1"/>
</dbReference>
<comment type="caution">
    <text evidence="2">The sequence shown here is derived from an EMBL/GenBank/DDBJ whole genome shotgun (WGS) entry which is preliminary data.</text>
</comment>
<dbReference type="EMBL" id="JAPNMI010000009">
    <property type="protein sequence ID" value="MCY0791219.1"/>
    <property type="molecule type" value="Genomic_DNA"/>
</dbReference>
<proteinExistence type="predicted"/>
<dbReference type="RefSeq" id="WP_260249881.1">
    <property type="nucleotide sequence ID" value="NZ_JALMEJ010000012.1"/>
</dbReference>
<gene>
    <name evidence="2" type="ORF">N0392_16170</name>
</gene>
<evidence type="ECO:0000313" key="2">
    <source>
        <dbReference type="EMBL" id="MCY0791219.1"/>
    </source>
</evidence>
<dbReference type="Pfam" id="PF05785">
    <property type="entry name" value="CNF1"/>
    <property type="match status" value="1"/>
</dbReference>
<dbReference type="PANTHER" id="PTHR32305:SF15">
    <property type="entry name" value="PROTEIN RHSA-RELATED"/>
    <property type="match status" value="1"/>
</dbReference>
<sequence length="963" mass="105123">MDTSLFSKTPSITVLDNRGLAIRNIAYHRHPDTPDKTEERITRHSYDPRGFLTKSADPRLFGKKLSNVTGITGLSGAVLCTAGADNGVQINLKDAAGRPFVTTTNIGTDKNGRYDLSNAVTRTIRYDMAGRPSYIEEQSGKKTSLIAERFFYAGNTTQEKAYNLAGQCIRHFDSAGLLQTDSIALTGIPLSVTRRLLKDADNPVIIPDWSQTEDVQLSSGSYTTLTTADATGAILTTTDATGNQQRVSYDITGHLSASWLTIKGEKEQAVIKSINYSAAGQKIQEVHDNGVITTYSYEPETQRLIGIKTARPSGHKNGAKILQDLRYEYDPVGNILSITNDAEETRFWRNQKVVPKNTCIYDSLYQLVKATGRETAATPQNTDLPSPVAADSMAYTNYTRIYTYDNAGNLAQIRHSSPATGNNYTTSITIGESSNRGVLSSITQSPSEADNLFTPAGLQTILQPGQSLRWNSRNELQYVQNPGSAESGESYRYDAGGLRILKISREKSNAQYQRVIYLTGLELHTTSRNNTETESLQIITSGQAGHAQVRVLHWEAGCPAGITNNQIRYSYDNLSGSSNLELDSDGNIITLEEYYPYGGTAVLATRSKTEADYKTIRYSGKERDATGLYYYGHRYYQPWAGRWLSADPAGTADGLNLFRMVNNNPVSLTDTDGLAGEWLSKLFASDSAQLKKGNITPLRNRGLFVGNDSSETSLPFSIGRLDSVDTSPVVREYRSDLLQNGGNLYGAVDIFRGSQVTSFESGSGKIGTYWGRKTLSDDITGINVVNGMSGSVGIRINTHDIAEGKPVIITSGALSGCTMLYAMEGSYFYTVHTGQKPGDDEWKTGIEGISTTQQVFNILADKNLPVSGVHNNDLISTLHAFDSGTIAYMGKDGTRINQTAENVFAFDYNEAPNPNSSARVGYSYALLAKNAGKVHAKVLSEDVTINPATNKINVLNSMKTRLH</sequence>
<dbReference type="InterPro" id="IPR041508">
    <property type="entry name" value="TcC-like_repeat"/>
</dbReference>
<feature type="domain" description="Cytotoxic necrotizing factor Rho-activating" evidence="1">
    <location>
        <begin position="685"/>
        <end position="957"/>
    </location>
</feature>
<dbReference type="Gene3D" id="3.60.100.10">
    <property type="entry name" value="Cytotoxic necrotizing factor, Rho-activating domain"/>
    <property type="match status" value="1"/>
</dbReference>
<dbReference type="InterPro" id="IPR022385">
    <property type="entry name" value="Rhs_assc_core"/>
</dbReference>
<dbReference type="InterPro" id="IPR050708">
    <property type="entry name" value="T6SS_VgrG/RHS"/>
</dbReference>
<evidence type="ECO:0000313" key="3">
    <source>
        <dbReference type="Proteomes" id="UP001076655"/>
    </source>
</evidence>
<dbReference type="InterPro" id="IPR037040">
    <property type="entry name" value="CNF_Rho-act_sf"/>
</dbReference>
<accession>A0A9Q4GS84</accession>
<dbReference type="NCBIfam" id="TIGR03696">
    <property type="entry name" value="Rhs_assc_core"/>
    <property type="match status" value="1"/>
</dbReference>
<dbReference type="PANTHER" id="PTHR32305">
    <property type="match status" value="1"/>
</dbReference>